<protein>
    <submittedName>
        <fullName evidence="1">Uncharacterized protein</fullName>
    </submittedName>
</protein>
<evidence type="ECO:0000313" key="2">
    <source>
        <dbReference type="Proteomes" id="UP000027466"/>
    </source>
</evidence>
<dbReference type="Proteomes" id="UP000027466">
    <property type="component" value="Unassembled WGS sequence"/>
</dbReference>
<proteinExistence type="predicted"/>
<sequence>MKGSALLRLLIPVVHHEGGLYAARHAAFLFAIFDDASVCCHWTRVFGPIAGAIAASKSARQSDALIVDARQLGFLTPATGGASHRVYRGQGFSSIAEFARMPVKWRGSAILSEPTDANLARAMWSRGIELPQRDAA</sequence>
<keyword evidence="2" id="KW-1185">Reference proteome</keyword>
<dbReference type="EMBL" id="JFHC01000071">
    <property type="protein sequence ID" value="KDR38944.1"/>
    <property type="molecule type" value="Genomic_DNA"/>
</dbReference>
<evidence type="ECO:0000313" key="1">
    <source>
        <dbReference type="EMBL" id="KDR38944.1"/>
    </source>
</evidence>
<name>A0A069PGG5_9BURK</name>
<reference evidence="1 2" key="1">
    <citation type="submission" date="2014-03" db="EMBL/GenBank/DDBJ databases">
        <title>Draft Genome Sequences of Four Burkholderia Strains.</title>
        <authorList>
            <person name="Liu X.Y."/>
            <person name="Li C.X."/>
            <person name="Xu J.H."/>
        </authorList>
    </citation>
    <scope>NUCLEOTIDE SEQUENCE [LARGE SCALE GENOMIC DNA]</scope>
    <source>
        <strain evidence="1 2">DSM 50014</strain>
    </source>
</reference>
<dbReference type="AlphaFoldDB" id="A0A069PGG5"/>
<gene>
    <name evidence="1" type="ORF">BG61_36475</name>
</gene>
<organism evidence="1 2">
    <name type="scientific">Caballeronia glathei</name>
    <dbReference type="NCBI Taxonomy" id="60547"/>
    <lineage>
        <taxon>Bacteria</taxon>
        <taxon>Pseudomonadati</taxon>
        <taxon>Pseudomonadota</taxon>
        <taxon>Betaproteobacteria</taxon>
        <taxon>Burkholderiales</taxon>
        <taxon>Burkholderiaceae</taxon>
        <taxon>Caballeronia</taxon>
    </lineage>
</organism>
<comment type="caution">
    <text evidence="1">The sequence shown here is derived from an EMBL/GenBank/DDBJ whole genome shotgun (WGS) entry which is preliminary data.</text>
</comment>
<accession>A0A069PGG5</accession>